<gene>
    <name evidence="4" type="ORF">ASZ90_018848</name>
</gene>
<evidence type="ECO:0000313" key="4">
    <source>
        <dbReference type="EMBL" id="KUG03755.1"/>
    </source>
</evidence>
<evidence type="ECO:0000256" key="2">
    <source>
        <dbReference type="SAM" id="Phobius"/>
    </source>
</evidence>
<evidence type="ECO:0000259" key="3">
    <source>
        <dbReference type="Pfam" id="PF09992"/>
    </source>
</evidence>
<comment type="caution">
    <text evidence="4">The sequence shown here is derived from an EMBL/GenBank/DDBJ whole genome shotgun (WGS) entry which is preliminary data.</text>
</comment>
<feature type="coiled-coil region" evidence="1">
    <location>
        <begin position="40"/>
        <end position="88"/>
    </location>
</feature>
<organism evidence="4">
    <name type="scientific">hydrocarbon metagenome</name>
    <dbReference type="NCBI Taxonomy" id="938273"/>
    <lineage>
        <taxon>unclassified sequences</taxon>
        <taxon>metagenomes</taxon>
        <taxon>ecological metagenomes</taxon>
    </lineage>
</organism>
<keyword evidence="2" id="KW-0812">Transmembrane</keyword>
<name>A0A0W8E552_9ZZZZ</name>
<dbReference type="InterPro" id="IPR018711">
    <property type="entry name" value="NAGPA"/>
</dbReference>
<keyword evidence="2" id="KW-1133">Transmembrane helix</keyword>
<feature type="domain" description="Phosphodiester glycosidase" evidence="3">
    <location>
        <begin position="170"/>
        <end position="346"/>
    </location>
</feature>
<dbReference type="AlphaFoldDB" id="A0A0W8E552"/>
<keyword evidence="2" id="KW-0472">Membrane</keyword>
<proteinExistence type="predicted"/>
<reference evidence="4" key="1">
    <citation type="journal article" date="2015" name="Proc. Natl. Acad. Sci. U.S.A.">
        <title>Networks of energetic and metabolic interactions define dynamics in microbial communities.</title>
        <authorList>
            <person name="Embree M."/>
            <person name="Liu J.K."/>
            <person name="Al-Bassam M.M."/>
            <person name="Zengler K."/>
        </authorList>
    </citation>
    <scope>NUCLEOTIDE SEQUENCE</scope>
</reference>
<dbReference type="PANTHER" id="PTHR40446:SF2">
    <property type="entry name" value="N-ACETYLGLUCOSAMINE-1-PHOSPHODIESTER ALPHA-N-ACETYLGLUCOSAMINIDASE"/>
    <property type="match status" value="1"/>
</dbReference>
<feature type="transmembrane region" description="Helical" evidence="2">
    <location>
        <begin position="6"/>
        <end position="29"/>
    </location>
</feature>
<dbReference type="Pfam" id="PF09992">
    <property type="entry name" value="NAGPA"/>
    <property type="match status" value="1"/>
</dbReference>
<sequence length="348" mass="37857">MKWKPYLIIIIPIFLLGPFIGSGLAIMGLDNYTHHMSLPAQEVSQNIEQLEKGISSLHQNAVTVSESAAQLEREYLEQEQTLEELAGISHSHKEMSDQIYEDRITAMLGPPIDSYSSDRVNIKVFKLDEMGYRGYIAKVKLFDPDAVKVILGQDKLGSLETTSSAATRTGAILGVNGGGFFSSGNQVLPIGNTVVDGEFVTGFHPSNGDVFFAGISQNGNLVGGVFYDKESLTRLNPQQGVSFLPILIKGGKPQVVPREWQTSKQPRTIIGEYANGDFILIVVDGRQSDWSSGVTLERLQNKLAELGVKEGYNLDGGGSSTMVFKGQVLNRPADGQQRAVSNNIVILP</sequence>
<keyword evidence="1" id="KW-0175">Coiled coil</keyword>
<accession>A0A0W8E552</accession>
<dbReference type="EMBL" id="LNQE01001869">
    <property type="protein sequence ID" value="KUG03755.1"/>
    <property type="molecule type" value="Genomic_DNA"/>
</dbReference>
<evidence type="ECO:0000256" key="1">
    <source>
        <dbReference type="SAM" id="Coils"/>
    </source>
</evidence>
<protein>
    <recommendedName>
        <fullName evidence="3">Phosphodiester glycosidase domain-containing protein</fullName>
    </recommendedName>
</protein>
<dbReference type="PANTHER" id="PTHR40446">
    <property type="entry name" value="N-ACETYLGLUCOSAMINE-1-PHOSPHODIESTER ALPHA-N-ACETYLGLUCOSAMINIDASE"/>
    <property type="match status" value="1"/>
</dbReference>